<dbReference type="Proteomes" id="UP000297635">
    <property type="component" value="Unassembled WGS sequence"/>
</dbReference>
<name>A0A4Z0V4J8_9BACT</name>
<dbReference type="Gene3D" id="2.160.20.80">
    <property type="entry name" value="E3 ubiquitin-protein ligase SopA"/>
    <property type="match status" value="1"/>
</dbReference>
<gene>
    <name evidence="2" type="ORF">EZ315_10390</name>
</gene>
<evidence type="ECO:0000313" key="3">
    <source>
        <dbReference type="Proteomes" id="UP000297635"/>
    </source>
</evidence>
<proteinExistence type="predicted"/>
<evidence type="ECO:0000313" key="2">
    <source>
        <dbReference type="EMBL" id="TGG36273.1"/>
    </source>
</evidence>
<organism evidence="2 3">
    <name type="scientific">Duncaniella freteri</name>
    <dbReference type="NCBI Taxonomy" id="2530391"/>
    <lineage>
        <taxon>Bacteria</taxon>
        <taxon>Pseudomonadati</taxon>
        <taxon>Bacteroidota</taxon>
        <taxon>Bacteroidia</taxon>
        <taxon>Bacteroidales</taxon>
        <taxon>Muribaculaceae</taxon>
        <taxon>Duncaniella</taxon>
    </lineage>
</organism>
<feature type="domain" description="Immunity protein 40" evidence="1">
    <location>
        <begin position="195"/>
        <end position="285"/>
    </location>
</feature>
<reference evidence="2 3" key="1">
    <citation type="submission" date="2019-02" db="EMBL/GenBank/DDBJ databases">
        <title>Isolation and identification of novel species under the genus Muribaculum.</title>
        <authorList>
            <person name="Miyake S."/>
            <person name="Ding Y."/>
            <person name="Low A."/>
            <person name="Soh M."/>
            <person name="Seedorf H."/>
        </authorList>
    </citation>
    <scope>NUCLEOTIDE SEQUENCE [LARGE SCALE GENOMIC DNA]</scope>
    <source>
        <strain evidence="2 3">TLL-A3</strain>
    </source>
</reference>
<accession>A0A4Z0V4J8</accession>
<dbReference type="AlphaFoldDB" id="A0A4Z0V4J8"/>
<dbReference type="Pfam" id="PF15569">
    <property type="entry name" value="Imm40"/>
    <property type="match status" value="1"/>
</dbReference>
<dbReference type="EMBL" id="SJSA01000002">
    <property type="protein sequence ID" value="TGG36273.1"/>
    <property type="molecule type" value="Genomic_DNA"/>
</dbReference>
<comment type="caution">
    <text evidence="2">The sequence shown here is derived from an EMBL/GenBank/DDBJ whole genome shotgun (WGS) entry which is preliminary data.</text>
</comment>
<evidence type="ECO:0000259" key="1">
    <source>
        <dbReference type="Pfam" id="PF15569"/>
    </source>
</evidence>
<keyword evidence="3" id="KW-1185">Reference proteome</keyword>
<dbReference type="GeneID" id="82150194"/>
<dbReference type="SUPFAM" id="SSF141571">
    <property type="entry name" value="Pentapeptide repeat-like"/>
    <property type="match status" value="1"/>
</dbReference>
<sequence>MKLTDKRYRNQIFKNTSFCNGGIAVWWTKKIFERCQFLSCDFSDVLARGCRFTDCVFKRGKLQHFSMGGRTLILLRKSIYKGCTFERIKLRSLGIADFISCTFIDCDFNTAFITSSFSECKFIGNVRGCVFCGPKYNSYYYNDRLSYWISNKGRLNNVDFSEANIIDVDFRGGIDLSTTRLQQSDLSNRLNDKYSLESIGIDGFAYSKNEALRIVEEYYHSNEAILGGDVYKVKNGKIKLTYDSWYCERNSAETISEYVNRSYKIARDYISRYHSTTNILFGFVIEEKHDEI</sequence>
<dbReference type="InterPro" id="IPR029080">
    <property type="entry name" value="Imm40"/>
</dbReference>
<protein>
    <recommendedName>
        <fullName evidence="1">Immunity protein 40 domain-containing protein</fullName>
    </recommendedName>
</protein>
<dbReference type="RefSeq" id="WP_135472014.1">
    <property type="nucleotide sequence ID" value="NZ_CASLKP010000001.1"/>
</dbReference>